<dbReference type="GO" id="GO:0006986">
    <property type="term" value="P:response to unfolded protein"/>
    <property type="evidence" value="ECO:0007669"/>
    <property type="project" value="InterPro"/>
</dbReference>
<evidence type="ECO:0000256" key="1">
    <source>
        <dbReference type="SAM" id="Phobius"/>
    </source>
</evidence>
<sequence>MVDDGARKLAATQICPGFCGRVTSQWSPGNISYSSCQACSWGYRSIDKFLCTACEEPLLLYDWLYLTFIAVIPLLMHNFFIYFYSKYSNRLYQVSQYLCCFAECFISAVVSVLIMPPQGSFKLYGCSKTHLREWYPIFYNPVINHSHALRCTNEIVFPLYSLPFIYFAMVLVSLLILRSCLYLTLLRGTRVSSRPYYAALYAIPLISLCHSLLAGILYFIFPYVALLFSLGLNALHMALELNKTIRRMCLEMITKPHNISILIVHMALFGFSLFSLLSSRPISTDMVSIAVTVIILVPLPSIFYIFTVGITFPVYVHSSS</sequence>
<dbReference type="GO" id="GO:0031625">
    <property type="term" value="F:ubiquitin protein ligase binding"/>
    <property type="evidence" value="ECO:0007669"/>
    <property type="project" value="TreeGrafter"/>
</dbReference>
<dbReference type="AlphaFoldDB" id="A0A0N4UM26"/>
<dbReference type="GO" id="GO:0036503">
    <property type="term" value="P:ERAD pathway"/>
    <property type="evidence" value="ECO:0007669"/>
    <property type="project" value="TreeGrafter"/>
</dbReference>
<protein>
    <submittedName>
        <fullName evidence="5">JNK1/MAPK8-associated membrane protein</fullName>
    </submittedName>
</protein>
<feature type="transmembrane region" description="Helical" evidence="1">
    <location>
        <begin position="97"/>
        <end position="115"/>
    </location>
</feature>
<proteinExistence type="predicted"/>
<evidence type="ECO:0000313" key="5">
    <source>
        <dbReference type="WBParaSite" id="DME_0000887801-mRNA-1"/>
    </source>
</evidence>
<feature type="transmembrane region" description="Helical" evidence="1">
    <location>
        <begin position="164"/>
        <end position="184"/>
    </location>
</feature>
<dbReference type="OrthoDB" id="5920264at2759"/>
<name>A0A0N4UM26_DRAME</name>
<dbReference type="STRING" id="318479.A0A0N4UM26"/>
<dbReference type="EMBL" id="UYYG01000077">
    <property type="protein sequence ID" value="VDN52751.1"/>
    <property type="molecule type" value="Genomic_DNA"/>
</dbReference>
<gene>
    <name evidence="2" type="ORF">DME_LOCUS2724</name>
</gene>
<dbReference type="InterPro" id="IPR008485">
    <property type="entry name" value="JAMP"/>
</dbReference>
<feature type="transmembrane region" description="Helical" evidence="1">
    <location>
        <begin position="63"/>
        <end position="85"/>
    </location>
</feature>
<dbReference type="Proteomes" id="UP000274756">
    <property type="component" value="Unassembled WGS sequence"/>
</dbReference>
<feature type="transmembrane region" description="Helical" evidence="1">
    <location>
        <begin position="196"/>
        <end position="214"/>
    </location>
</feature>
<dbReference type="Pfam" id="PF05571">
    <property type="entry name" value="JAMP"/>
    <property type="match status" value="1"/>
</dbReference>
<dbReference type="PANTHER" id="PTHR12740">
    <property type="entry name" value="JNK1/MAPK8-ASSOCIATED MEMBRANE PROTEIN"/>
    <property type="match status" value="1"/>
</dbReference>
<feature type="transmembrane region" description="Helical" evidence="1">
    <location>
        <begin position="289"/>
        <end position="316"/>
    </location>
</feature>
<dbReference type="PANTHER" id="PTHR12740:SF4">
    <property type="entry name" value="JNK1_MAPK8-ASSOCIATED MEMBRANE PROTEIN"/>
    <property type="match status" value="1"/>
</dbReference>
<evidence type="ECO:0000313" key="2">
    <source>
        <dbReference type="EMBL" id="VDN52751.1"/>
    </source>
</evidence>
<keyword evidence="1" id="KW-0472">Membrane</keyword>
<dbReference type="Proteomes" id="UP000038040">
    <property type="component" value="Unplaced"/>
</dbReference>
<reference evidence="5" key="1">
    <citation type="submission" date="2017-02" db="UniProtKB">
        <authorList>
            <consortium name="WormBaseParasite"/>
        </authorList>
    </citation>
    <scope>IDENTIFICATION</scope>
</reference>
<dbReference type="GO" id="GO:0016020">
    <property type="term" value="C:membrane"/>
    <property type="evidence" value="ECO:0007669"/>
    <property type="project" value="InterPro"/>
</dbReference>
<evidence type="ECO:0000313" key="3">
    <source>
        <dbReference type="Proteomes" id="UP000038040"/>
    </source>
</evidence>
<keyword evidence="4" id="KW-1185">Reference proteome</keyword>
<dbReference type="WBParaSite" id="DME_0000887801-mRNA-1">
    <property type="protein sequence ID" value="DME_0000887801-mRNA-1"/>
    <property type="gene ID" value="DME_0000887801"/>
</dbReference>
<reference evidence="2 4" key="2">
    <citation type="submission" date="2018-11" db="EMBL/GenBank/DDBJ databases">
        <authorList>
            <consortium name="Pathogen Informatics"/>
        </authorList>
    </citation>
    <scope>NUCLEOTIDE SEQUENCE [LARGE SCALE GENOMIC DNA]</scope>
</reference>
<keyword evidence="1" id="KW-0812">Transmembrane</keyword>
<keyword evidence="1" id="KW-1133">Transmembrane helix</keyword>
<organism evidence="3 5">
    <name type="scientific">Dracunculus medinensis</name>
    <name type="common">Guinea worm</name>
    <dbReference type="NCBI Taxonomy" id="318479"/>
    <lineage>
        <taxon>Eukaryota</taxon>
        <taxon>Metazoa</taxon>
        <taxon>Ecdysozoa</taxon>
        <taxon>Nematoda</taxon>
        <taxon>Chromadorea</taxon>
        <taxon>Rhabditida</taxon>
        <taxon>Spirurina</taxon>
        <taxon>Dracunculoidea</taxon>
        <taxon>Dracunculidae</taxon>
        <taxon>Dracunculus</taxon>
    </lineage>
</organism>
<evidence type="ECO:0000313" key="4">
    <source>
        <dbReference type="Proteomes" id="UP000274756"/>
    </source>
</evidence>
<feature type="transmembrane region" description="Helical" evidence="1">
    <location>
        <begin position="259"/>
        <end position="277"/>
    </location>
</feature>
<accession>A0A0N4UM26</accession>